<reference evidence="1" key="1">
    <citation type="submission" date="2018-03" db="EMBL/GenBank/DDBJ databases">
        <authorList>
            <consortium name="Urmite Genomes"/>
        </authorList>
    </citation>
    <scope>NUCLEOTIDE SEQUENCE [LARGE SCALE GENOMIC DNA]</scope>
    <source>
        <strain evidence="1">IHUMI-S29</strain>
    </source>
</reference>
<accession>A0A2R8FD28</accession>
<dbReference type="Proteomes" id="UP000270547">
    <property type="component" value="Segment"/>
</dbReference>
<evidence type="ECO:0000313" key="1">
    <source>
        <dbReference type="EMBL" id="SPN78898.1"/>
    </source>
</evidence>
<gene>
    <name evidence="1" type="ORF">ZAZAV_66</name>
</gene>
<proteinExistence type="predicted"/>
<protein>
    <submittedName>
        <fullName evidence="1">Uncharacterized protein</fullName>
    </submittedName>
</protein>
<sequence>MQSEPVVTTLEPLPPVFTDGFIPSQRRADWWWHIETYSEDRPFPAPYKGDKIVSVSYTYVENSKEDTVSP</sequence>
<organism evidence="1">
    <name type="scientific">Cedratvirus Zaza IHUMI</name>
    <dbReference type="NCBI Taxonomy" id="2126979"/>
    <lineage>
        <taxon>Viruses</taxon>
        <taxon>Pithoviruses</taxon>
    </lineage>
</organism>
<name>A0A2R8FD28_9VIRU</name>
<dbReference type="EMBL" id="LT994652">
    <property type="protein sequence ID" value="SPN78898.1"/>
    <property type="molecule type" value="Genomic_DNA"/>
</dbReference>